<evidence type="ECO:0000313" key="1">
    <source>
        <dbReference type="EMBL" id="SVD04690.1"/>
    </source>
</evidence>
<sequence>MSNALKFVAKNFRLQAKSANVIPNHNNMYQHEISSELPGVKFPRAPQWHELTDGYINVAICIHGRVANGVKFEYCELILCN</sequence>
<dbReference type="EMBL" id="UINC01126302">
    <property type="protein sequence ID" value="SVD04690.1"/>
    <property type="molecule type" value="Genomic_DNA"/>
</dbReference>
<accession>A0A382S4C7</accession>
<organism evidence="1">
    <name type="scientific">marine metagenome</name>
    <dbReference type="NCBI Taxonomy" id="408172"/>
    <lineage>
        <taxon>unclassified sequences</taxon>
        <taxon>metagenomes</taxon>
        <taxon>ecological metagenomes</taxon>
    </lineage>
</organism>
<reference evidence="1" key="1">
    <citation type="submission" date="2018-05" db="EMBL/GenBank/DDBJ databases">
        <authorList>
            <person name="Lanie J.A."/>
            <person name="Ng W.-L."/>
            <person name="Kazmierczak K.M."/>
            <person name="Andrzejewski T.M."/>
            <person name="Davidsen T.M."/>
            <person name="Wayne K.J."/>
            <person name="Tettelin H."/>
            <person name="Glass J.I."/>
            <person name="Rusch D."/>
            <person name="Podicherti R."/>
            <person name="Tsui H.-C.T."/>
            <person name="Winkler M.E."/>
        </authorList>
    </citation>
    <scope>NUCLEOTIDE SEQUENCE</scope>
</reference>
<dbReference type="AlphaFoldDB" id="A0A382S4C7"/>
<gene>
    <name evidence="1" type="ORF">METZ01_LOCUS357544</name>
</gene>
<proteinExistence type="predicted"/>
<name>A0A382S4C7_9ZZZZ</name>
<protein>
    <submittedName>
        <fullName evidence="1">Uncharacterized protein</fullName>
    </submittedName>
</protein>